<reference evidence="1 2" key="1">
    <citation type="submission" date="2018-07" db="EMBL/GenBank/DDBJ databases">
        <title>Genome sequencing of oomycete isolates from Chile give support for New Zealand origin for Phytophthora kernoviae and make available the first Nothophytophthora sp. genome.</title>
        <authorList>
            <person name="Studholme D.J."/>
            <person name="Sanfuentes E."/>
            <person name="Panda P."/>
            <person name="Hill R."/>
            <person name="Sambles C."/>
            <person name="Grant M."/>
            <person name="Williams N.M."/>
            <person name="Mcdougal R.L."/>
        </authorList>
    </citation>
    <scope>NUCLEOTIDE SEQUENCE [LARGE SCALE GENOMIC DNA]</scope>
    <source>
        <strain evidence="1">Chile6</strain>
    </source>
</reference>
<dbReference type="EMBL" id="MBDO02000146">
    <property type="protein sequence ID" value="RLN61706.1"/>
    <property type="molecule type" value="Genomic_DNA"/>
</dbReference>
<dbReference type="OrthoDB" id="58663at2759"/>
<evidence type="ECO:0000313" key="1">
    <source>
        <dbReference type="EMBL" id="RLN61706.1"/>
    </source>
</evidence>
<comment type="caution">
    <text evidence="1">The sequence shown here is derived from an EMBL/GenBank/DDBJ whole genome shotgun (WGS) entry which is preliminary data.</text>
</comment>
<evidence type="ECO:0000313" key="2">
    <source>
        <dbReference type="Proteomes" id="UP000277300"/>
    </source>
</evidence>
<name>A0A3F2RPL9_9STRA</name>
<sequence>MEIAKNVRDFLVGMKETLSPEEDQLLSSLQTLHEQYLKIMEDFSVQVSAKALSMSPEARVVAHQLRLKIYQDWRAKLMERVFDNSKEIASAEDAETHEPGCDCCFCELTRRLSSYETVTADYIEASTRIKNPENDAGLHRETGEFRGLKEAAEQYNTWNYYYKKKKKKKKRRSRGAAIVEVAGATPRASGCVWNNRVLRLRLRRHRKRVYYSR</sequence>
<protein>
    <submittedName>
        <fullName evidence="1">Uncharacterized protein</fullName>
    </submittedName>
</protein>
<accession>A0A3F2RPL9</accession>
<organism evidence="1 2">
    <name type="scientific">Phytophthora kernoviae</name>
    <dbReference type="NCBI Taxonomy" id="325452"/>
    <lineage>
        <taxon>Eukaryota</taxon>
        <taxon>Sar</taxon>
        <taxon>Stramenopiles</taxon>
        <taxon>Oomycota</taxon>
        <taxon>Peronosporomycetes</taxon>
        <taxon>Peronosporales</taxon>
        <taxon>Peronosporaceae</taxon>
        <taxon>Phytophthora</taxon>
    </lineage>
</organism>
<dbReference type="Proteomes" id="UP000277300">
    <property type="component" value="Unassembled WGS sequence"/>
</dbReference>
<gene>
    <name evidence="1" type="ORF">BBP00_00005215</name>
</gene>
<proteinExistence type="predicted"/>
<dbReference type="AlphaFoldDB" id="A0A3F2RPL9"/>